<evidence type="ECO:0000313" key="2">
    <source>
        <dbReference type="Proteomes" id="UP000058857"/>
    </source>
</evidence>
<evidence type="ECO:0000313" key="1">
    <source>
        <dbReference type="EMBL" id="ALO27856.1"/>
    </source>
</evidence>
<dbReference type="Proteomes" id="UP000058857">
    <property type="component" value="Chromosome 1"/>
</dbReference>
<organism evidence="1">
    <name type="scientific">Leptospira borgpetersenii serovar Ballum</name>
    <dbReference type="NCBI Taxonomy" id="280505"/>
    <lineage>
        <taxon>Bacteria</taxon>
        <taxon>Pseudomonadati</taxon>
        <taxon>Spirochaetota</taxon>
        <taxon>Spirochaetia</taxon>
        <taxon>Leptospirales</taxon>
        <taxon>Leptospiraceae</taxon>
        <taxon>Leptospira</taxon>
    </lineage>
</organism>
<gene>
    <name evidence="1" type="ORF">LBBP_03683</name>
</gene>
<proteinExistence type="predicted"/>
<dbReference type="AlphaFoldDB" id="A0A0S2IW16"/>
<sequence>MRFRFSSYSKTIFKVTVLMDRELKTLSMEIAKETCEIP</sequence>
<protein>
    <submittedName>
        <fullName evidence="1">Uncharacterized protein</fullName>
    </submittedName>
</protein>
<reference evidence="1 2" key="1">
    <citation type="journal article" date="2015" name="PLoS Negl. Trop. Dis.">
        <title>Distribution of Plasmids in Distinct Leptospira Pathogenic Species.</title>
        <authorList>
            <person name="Wang Y."/>
            <person name="Zhuang X."/>
            <person name="Zhong Y."/>
            <person name="Zhang C."/>
            <person name="Zhang Y."/>
            <person name="Zeng L."/>
            <person name="Zhu Y."/>
            <person name="He P."/>
            <person name="Dong K."/>
            <person name="Pal U."/>
            <person name="Guo X."/>
            <person name="Qin J."/>
        </authorList>
    </citation>
    <scope>NUCLEOTIDE SEQUENCE [LARGE SCALE GENOMIC DNA]</scope>
    <source>
        <strain evidence="1 2">56604</strain>
    </source>
</reference>
<dbReference type="EMBL" id="CP012029">
    <property type="protein sequence ID" value="ALO27856.1"/>
    <property type="molecule type" value="Genomic_DNA"/>
</dbReference>
<name>A0A0S2IW16_LEPBO</name>
<accession>A0A0S2IW16</accession>